<keyword evidence="2" id="KW-0820">tRNA-binding</keyword>
<dbReference type="SUPFAM" id="SSF51395">
    <property type="entry name" value="FMN-linked oxidoreductases"/>
    <property type="match status" value="1"/>
</dbReference>
<dbReference type="OrthoDB" id="10262250at2759"/>
<dbReference type="PANTHER" id="PTHR42907:SF1">
    <property type="entry name" value="FMN-LINKED OXIDOREDUCTASES SUPERFAMILY PROTEIN"/>
    <property type="match status" value="1"/>
</dbReference>
<keyword evidence="7" id="KW-0694">RNA-binding</keyword>
<dbReference type="Gene3D" id="3.20.20.70">
    <property type="entry name" value="Aldolase class I"/>
    <property type="match status" value="1"/>
</dbReference>
<evidence type="ECO:0000256" key="4">
    <source>
        <dbReference type="ARBA" id="ARBA00022643"/>
    </source>
</evidence>
<name>A0A2P6TS67_CHLSO</name>
<evidence type="ECO:0000256" key="7">
    <source>
        <dbReference type="ARBA" id="ARBA00022884"/>
    </source>
</evidence>
<dbReference type="AlphaFoldDB" id="A0A2P6TS67"/>
<dbReference type="Gene3D" id="1.20.120.1460">
    <property type="match status" value="1"/>
</dbReference>
<evidence type="ECO:0000256" key="8">
    <source>
        <dbReference type="ARBA" id="ARBA00023002"/>
    </source>
</evidence>
<dbReference type="STRING" id="3076.A0A2P6TS67"/>
<dbReference type="NCBIfam" id="NF008774">
    <property type="entry name" value="PRK11815.1"/>
    <property type="match status" value="1"/>
</dbReference>
<organism evidence="11 12">
    <name type="scientific">Chlorella sorokiniana</name>
    <name type="common">Freshwater green alga</name>
    <dbReference type="NCBI Taxonomy" id="3076"/>
    <lineage>
        <taxon>Eukaryota</taxon>
        <taxon>Viridiplantae</taxon>
        <taxon>Chlorophyta</taxon>
        <taxon>core chlorophytes</taxon>
        <taxon>Trebouxiophyceae</taxon>
        <taxon>Chlorellales</taxon>
        <taxon>Chlorellaceae</taxon>
        <taxon>Chlorella clade</taxon>
        <taxon>Chlorella</taxon>
    </lineage>
</organism>
<evidence type="ECO:0000313" key="11">
    <source>
        <dbReference type="EMBL" id="PRW56896.1"/>
    </source>
</evidence>
<protein>
    <submittedName>
        <fullName evidence="11">tRNA-dihydrouridine synthase A</fullName>
    </submittedName>
</protein>
<keyword evidence="8" id="KW-0560">Oxidoreductase</keyword>
<dbReference type="EMBL" id="LHPG02000007">
    <property type="protein sequence ID" value="PRW56896.1"/>
    <property type="molecule type" value="Genomic_DNA"/>
</dbReference>
<dbReference type="PANTHER" id="PTHR42907">
    <property type="entry name" value="FMN-LINKED OXIDOREDUCTASES SUPERFAMILY PROTEIN"/>
    <property type="match status" value="1"/>
</dbReference>
<feature type="region of interest" description="Disordered" evidence="9">
    <location>
        <begin position="501"/>
        <end position="536"/>
    </location>
</feature>
<evidence type="ECO:0000313" key="12">
    <source>
        <dbReference type="Proteomes" id="UP000239899"/>
    </source>
</evidence>
<dbReference type="InterPro" id="IPR035587">
    <property type="entry name" value="DUS-like_FMN-bd"/>
</dbReference>
<dbReference type="InterPro" id="IPR018517">
    <property type="entry name" value="tRNA_hU_synthase_CS"/>
</dbReference>
<reference evidence="11 12" key="1">
    <citation type="journal article" date="2018" name="Plant J.">
        <title>Genome sequences of Chlorella sorokiniana UTEX 1602 and Micractinium conductrix SAG 241.80: implications to maltose excretion by a green alga.</title>
        <authorList>
            <person name="Arriola M.B."/>
            <person name="Velmurugan N."/>
            <person name="Zhang Y."/>
            <person name="Plunkett M.H."/>
            <person name="Hondzo H."/>
            <person name="Barney B.M."/>
        </authorList>
    </citation>
    <scope>NUCLEOTIDE SEQUENCE [LARGE SCALE GENOMIC DNA]</scope>
    <source>
        <strain evidence="12">UTEX 1602</strain>
    </source>
</reference>
<evidence type="ECO:0000256" key="3">
    <source>
        <dbReference type="ARBA" id="ARBA00022630"/>
    </source>
</evidence>
<accession>A0A2P6TS67</accession>
<evidence type="ECO:0000256" key="1">
    <source>
        <dbReference type="ARBA" id="ARBA00001917"/>
    </source>
</evidence>
<keyword evidence="12" id="KW-1185">Reference proteome</keyword>
<dbReference type="InterPro" id="IPR004653">
    <property type="entry name" value="DusA"/>
</dbReference>
<dbReference type="GO" id="GO:0000049">
    <property type="term" value="F:tRNA binding"/>
    <property type="evidence" value="ECO:0007669"/>
    <property type="project" value="UniProtKB-KW"/>
</dbReference>
<feature type="domain" description="DUS-like FMN-binding" evidence="10">
    <location>
        <begin position="81"/>
        <end position="294"/>
    </location>
</feature>
<keyword evidence="5" id="KW-0819">tRNA processing</keyword>
<gene>
    <name evidence="11" type="ORF">C2E21_3841</name>
</gene>
<evidence type="ECO:0000256" key="5">
    <source>
        <dbReference type="ARBA" id="ARBA00022694"/>
    </source>
</evidence>
<dbReference type="GO" id="GO:0050660">
    <property type="term" value="F:flavin adenine dinucleotide binding"/>
    <property type="evidence" value="ECO:0007669"/>
    <property type="project" value="InterPro"/>
</dbReference>
<evidence type="ECO:0000256" key="2">
    <source>
        <dbReference type="ARBA" id="ARBA00022555"/>
    </source>
</evidence>
<dbReference type="Proteomes" id="UP000239899">
    <property type="component" value="Unassembled WGS sequence"/>
</dbReference>
<feature type="compositionally biased region" description="Low complexity" evidence="9">
    <location>
        <begin position="521"/>
        <end position="536"/>
    </location>
</feature>
<keyword evidence="6" id="KW-0521">NADP</keyword>
<proteinExistence type="predicted"/>
<comment type="cofactor">
    <cofactor evidence="1">
        <name>FMN</name>
        <dbReference type="ChEBI" id="CHEBI:58210"/>
    </cofactor>
</comment>
<evidence type="ECO:0000256" key="6">
    <source>
        <dbReference type="ARBA" id="ARBA00022857"/>
    </source>
</evidence>
<evidence type="ECO:0000259" key="10">
    <source>
        <dbReference type="Pfam" id="PF01207"/>
    </source>
</evidence>
<keyword evidence="3" id="KW-0285">Flavoprotein</keyword>
<dbReference type="Pfam" id="PF01207">
    <property type="entry name" value="Dus"/>
    <property type="match status" value="1"/>
</dbReference>
<dbReference type="PROSITE" id="PS01136">
    <property type="entry name" value="UPF0034"/>
    <property type="match status" value="1"/>
</dbReference>
<dbReference type="CDD" id="cd02801">
    <property type="entry name" value="DUS_like_FMN"/>
    <property type="match status" value="1"/>
</dbReference>
<keyword evidence="4" id="KW-0288">FMN</keyword>
<dbReference type="GO" id="GO:0017150">
    <property type="term" value="F:tRNA dihydrouridine synthase activity"/>
    <property type="evidence" value="ECO:0007669"/>
    <property type="project" value="InterPro"/>
</dbReference>
<evidence type="ECO:0000256" key="9">
    <source>
        <dbReference type="SAM" id="MobiDB-lite"/>
    </source>
</evidence>
<comment type="caution">
    <text evidence="11">The sequence shown here is derived from an EMBL/GenBank/DDBJ whole genome shotgun (WGS) entry which is preliminary data.</text>
</comment>
<sequence>MLLAQRSLLRLAPRSPSSSTQCLAAAAAAARRPALDPRLQHAGGSTLITAATGIDGSSNNGAMTVPPPPPIIDIKPQLLSVAPMMDWTDLYYRQLARLISRHTWLYTEMVVDQTILHTPFLDKFLWFPPEQHPIVCQLGGSNPELLARAAKIVERYGYDEININCGCPSDRVAGAGCFGAAMMLRPELVAECCKAMCEAVSTPITVKCRLGVDDFDTYPELAHFIRTVAEGSAVRHFIIHARKCLLKGLNPHQNRTIPPLRYEWVWALKRDFPNLDFSLNGGVLTLEETAAALRIVNGEQAEQAAAAPSDDAEQGRPEAAAALAAAEASGEGVAAAAAAAVGIPAGSSAGVSGRQGIWGVMVGRAAYNMPWDMLGDADRAVFGAPTNAATSRQQVMRDYAAWADRMIGHWKVEADGHKSPNVRTLVKPLLGMFHGEPRAKKWRAAVDAALKTAGTVTEVLDATFPVLKPESLDAPPRPLGTLPGRLQHYALELPPTPEWVMADAPAQQASSGSEGGGSEGGDQQAAQQQEAAVVAV</sequence>
<dbReference type="InterPro" id="IPR013785">
    <property type="entry name" value="Aldolase_TIM"/>
</dbReference>